<evidence type="ECO:0000256" key="1">
    <source>
        <dbReference type="SAM" id="Phobius"/>
    </source>
</evidence>
<sequence>MNNITDFQLRILLNAKCAEVAISGALFFAFVFFVLCFEAQETDTWPVRFRKLGTPFNASLIAIILSTFGAYLTQVVLLSNQFTAAEVAIGQTFTILFASTFEFASIQYAWKRGEIVVDQTIPKASLAMKLLIKISPFIFYFDVLLEFAQIYSNSPVLQMFAYVSEIIAPTVLVIFDSVLLYAFINFLRVLQRSVAISVDDSRLKIVSFYGIFANVTMFVAIIFASVGGSIFPNSWIFLYDGFSLEFDLIIALILLRQKLALYWNKKNIIRQQEMNLERQLGKDTLLQVRKLRESDRKKNFKNETVLF</sequence>
<keyword evidence="1" id="KW-0472">Membrane</keyword>
<keyword evidence="1" id="KW-0812">Transmembrane</keyword>
<dbReference type="Proteomes" id="UP001211907">
    <property type="component" value="Unassembled WGS sequence"/>
</dbReference>
<dbReference type="AlphaFoldDB" id="A0AAD5T592"/>
<feature type="transmembrane region" description="Helical" evidence="1">
    <location>
        <begin position="208"/>
        <end position="230"/>
    </location>
</feature>
<protein>
    <submittedName>
        <fullName evidence="2">Uncharacterized protein</fullName>
    </submittedName>
</protein>
<evidence type="ECO:0000313" key="2">
    <source>
        <dbReference type="EMBL" id="KAJ3128347.1"/>
    </source>
</evidence>
<feature type="transmembrane region" description="Helical" evidence="1">
    <location>
        <begin position="89"/>
        <end position="110"/>
    </location>
</feature>
<reference evidence="2" key="1">
    <citation type="submission" date="2020-05" db="EMBL/GenBank/DDBJ databases">
        <title>Phylogenomic resolution of chytrid fungi.</title>
        <authorList>
            <person name="Stajich J.E."/>
            <person name="Amses K."/>
            <person name="Simmons R."/>
            <person name="Seto K."/>
            <person name="Myers J."/>
            <person name="Bonds A."/>
            <person name="Quandt C.A."/>
            <person name="Barry K."/>
            <person name="Liu P."/>
            <person name="Grigoriev I."/>
            <person name="Longcore J.E."/>
            <person name="James T.Y."/>
        </authorList>
    </citation>
    <scope>NUCLEOTIDE SEQUENCE</scope>
    <source>
        <strain evidence="2">JEL0513</strain>
    </source>
</reference>
<feature type="transmembrane region" description="Helical" evidence="1">
    <location>
        <begin position="166"/>
        <end position="187"/>
    </location>
</feature>
<organism evidence="2 3">
    <name type="scientific">Physocladia obscura</name>
    <dbReference type="NCBI Taxonomy" id="109957"/>
    <lineage>
        <taxon>Eukaryota</taxon>
        <taxon>Fungi</taxon>
        <taxon>Fungi incertae sedis</taxon>
        <taxon>Chytridiomycota</taxon>
        <taxon>Chytridiomycota incertae sedis</taxon>
        <taxon>Chytridiomycetes</taxon>
        <taxon>Chytridiales</taxon>
        <taxon>Chytriomycetaceae</taxon>
        <taxon>Physocladia</taxon>
    </lineage>
</organism>
<evidence type="ECO:0000313" key="3">
    <source>
        <dbReference type="Proteomes" id="UP001211907"/>
    </source>
</evidence>
<feature type="transmembrane region" description="Helical" evidence="1">
    <location>
        <begin position="58"/>
        <end position="77"/>
    </location>
</feature>
<gene>
    <name evidence="2" type="ORF">HK100_009219</name>
</gene>
<feature type="transmembrane region" description="Helical" evidence="1">
    <location>
        <begin position="20"/>
        <end position="37"/>
    </location>
</feature>
<keyword evidence="1" id="KW-1133">Transmembrane helix</keyword>
<feature type="transmembrane region" description="Helical" evidence="1">
    <location>
        <begin position="130"/>
        <end position="151"/>
    </location>
</feature>
<proteinExistence type="predicted"/>
<feature type="transmembrane region" description="Helical" evidence="1">
    <location>
        <begin position="236"/>
        <end position="255"/>
    </location>
</feature>
<dbReference type="EMBL" id="JADGJH010000469">
    <property type="protein sequence ID" value="KAJ3128347.1"/>
    <property type="molecule type" value="Genomic_DNA"/>
</dbReference>
<comment type="caution">
    <text evidence="2">The sequence shown here is derived from an EMBL/GenBank/DDBJ whole genome shotgun (WGS) entry which is preliminary data.</text>
</comment>
<accession>A0AAD5T592</accession>
<name>A0AAD5T592_9FUNG</name>
<keyword evidence="3" id="KW-1185">Reference proteome</keyword>